<dbReference type="PROSITE" id="PS00687">
    <property type="entry name" value="ALDEHYDE_DEHYDR_GLU"/>
    <property type="match status" value="1"/>
</dbReference>
<evidence type="ECO:0000313" key="9">
    <source>
        <dbReference type="Proteomes" id="UP000621856"/>
    </source>
</evidence>
<evidence type="ECO:0000313" key="10">
    <source>
        <dbReference type="Proteomes" id="UP000818603"/>
    </source>
</evidence>
<dbReference type="RefSeq" id="WP_155136103.1">
    <property type="nucleotide sequence ID" value="NZ_BMGZ01000001.1"/>
</dbReference>
<evidence type="ECO:0000259" key="6">
    <source>
        <dbReference type="Pfam" id="PF00171"/>
    </source>
</evidence>
<dbReference type="GO" id="GO:0019544">
    <property type="term" value="P:L-arginine catabolic process to L-glutamate"/>
    <property type="evidence" value="ECO:0007669"/>
    <property type="project" value="UniProtKB-UniRule"/>
</dbReference>
<dbReference type="GO" id="GO:0043824">
    <property type="term" value="F:succinylglutamate-semialdehyde dehydrogenase activity"/>
    <property type="evidence" value="ECO:0007669"/>
    <property type="project" value="UniProtKB-EC"/>
</dbReference>
<dbReference type="PANTHER" id="PTHR11699">
    <property type="entry name" value="ALDEHYDE DEHYDROGENASE-RELATED"/>
    <property type="match status" value="1"/>
</dbReference>
<dbReference type="Gene3D" id="3.40.309.10">
    <property type="entry name" value="Aldehyde Dehydrogenase, Chain A, domain 2"/>
    <property type="match status" value="1"/>
</dbReference>
<comment type="caution">
    <text evidence="7">The sequence shown here is derived from an EMBL/GenBank/DDBJ whole genome shotgun (WGS) entry which is preliminary data.</text>
</comment>
<dbReference type="NCBIfam" id="NF006992">
    <property type="entry name" value="PRK09457.1"/>
    <property type="match status" value="1"/>
</dbReference>
<keyword evidence="3 4" id="KW-0520">NAD</keyword>
<comment type="pathway">
    <text evidence="4">Amino-acid degradation; L-arginine degradation via AST pathway; L-glutamate and succinate from L-arginine: step 4/5.</text>
</comment>
<sequence length="488" mass="51349">MTDSLYINGTWKKGSGAEFSSIAPGTGETLWTGTMAGPGEVDEAIAAARAAFKPWAKKSFDERLAIINAFVEELKEHKEEIAAAIAHETGKPLWDARTEAGAMIGKAAISVKAYEERTGTKTGEAAGATMRLAHRPHGVMAVIGPFNFPGHLPNGHIIPALLAGNTVVFKPSELTPMVAEKTLQRWEAAGLPAGVINLVQGGREVAEQLVADERVAGILFTGGIQVGRAIHKALAGQPDKILALELGGNNPLIAWDVEDKQAAARIILRSAYITSGQRCTCARRLIVEDGPEGEALIAALDSLLGKVRVGVPDEEPEPFMGPLISGDAAQSVLKAQDELIGAGAHAVRLAMLTPQGAAFVTPGLIDVTDVKDRKDEEIFGPVLQVIRVGSFEEALAEANDTRFGLAAGLISDSHDLFETFIHEINAGIVNWNRQTTGASGAAPFGGPGLSGNHRPAGYYAADYAAWPMASLIAEGRVTDDTVTPGIND</sequence>
<evidence type="ECO:0000256" key="4">
    <source>
        <dbReference type="HAMAP-Rule" id="MF_01174"/>
    </source>
</evidence>
<dbReference type="PROSITE" id="PS00070">
    <property type="entry name" value="ALDEHYDE_DEHYDR_CYS"/>
    <property type="match status" value="1"/>
</dbReference>
<dbReference type="FunFam" id="3.40.605.10:FF:000010">
    <property type="entry name" value="N-succinylglutamate 5-semialdehyde dehydrogenase"/>
    <property type="match status" value="1"/>
</dbReference>
<dbReference type="HAMAP" id="MF_01174">
    <property type="entry name" value="Aldedh_AstD"/>
    <property type="match status" value="1"/>
</dbReference>
<evidence type="ECO:0000256" key="1">
    <source>
        <dbReference type="ARBA" id="ARBA00022503"/>
    </source>
</evidence>
<reference evidence="8 10" key="2">
    <citation type="submission" date="2020-02" db="EMBL/GenBank/DDBJ databases">
        <title>Genome sequence of Parvularcula flava strain NH6-79.</title>
        <authorList>
            <person name="Abdul Karim M.H."/>
            <person name="Lam M.Q."/>
            <person name="Chen S.J."/>
            <person name="Yahya A."/>
            <person name="Shahir S."/>
            <person name="Shamsir M.S."/>
            <person name="Chong C.S."/>
        </authorList>
    </citation>
    <scope>NUCLEOTIDE SEQUENCE [LARGE SCALE GENOMIC DNA]</scope>
    <source>
        <strain evidence="8 10">NH6-79</strain>
    </source>
</reference>
<dbReference type="GO" id="GO:0019545">
    <property type="term" value="P:L-arginine catabolic process to succinate"/>
    <property type="evidence" value="ECO:0007669"/>
    <property type="project" value="UniProtKB-UniRule"/>
</dbReference>
<dbReference type="Proteomes" id="UP000621856">
    <property type="component" value="Unassembled WGS sequence"/>
</dbReference>
<dbReference type="Proteomes" id="UP000818603">
    <property type="component" value="Unassembled WGS sequence"/>
</dbReference>
<keyword evidence="1 4" id="KW-0056">Arginine metabolism</keyword>
<feature type="active site" evidence="4">
    <location>
        <position position="279"/>
    </location>
</feature>
<dbReference type="UniPathway" id="UPA00185">
    <property type="reaction ID" value="UER00282"/>
</dbReference>
<keyword evidence="2 4" id="KW-0560">Oxidoreductase</keyword>
<dbReference type="InterPro" id="IPR016163">
    <property type="entry name" value="Ald_DH_C"/>
</dbReference>
<dbReference type="InterPro" id="IPR029510">
    <property type="entry name" value="Ald_DH_CS_GLU"/>
</dbReference>
<feature type="binding site" evidence="4">
    <location>
        <begin position="222"/>
        <end position="227"/>
    </location>
    <ligand>
        <name>NAD(+)</name>
        <dbReference type="ChEBI" id="CHEBI:57540"/>
    </ligand>
</feature>
<dbReference type="Pfam" id="PF00171">
    <property type="entry name" value="Aldedh"/>
    <property type="match status" value="1"/>
</dbReference>
<comment type="function">
    <text evidence="4">Catalyzes the NAD-dependent reduction of succinylglutamate semialdehyde into succinylglutamate.</text>
</comment>
<reference evidence="7" key="3">
    <citation type="submission" date="2020-09" db="EMBL/GenBank/DDBJ databases">
        <authorList>
            <person name="Sun Q."/>
            <person name="Zhou Y."/>
        </authorList>
    </citation>
    <scope>NUCLEOTIDE SEQUENCE</scope>
    <source>
        <strain evidence="7">CGMCC 1.14984</strain>
    </source>
</reference>
<evidence type="ECO:0000313" key="7">
    <source>
        <dbReference type="EMBL" id="GGH92484.1"/>
    </source>
</evidence>
<dbReference type="InterPro" id="IPR016161">
    <property type="entry name" value="Ald_DH/histidinol_DH"/>
</dbReference>
<comment type="catalytic activity">
    <reaction evidence="4">
        <text>N-succinyl-L-glutamate 5-semialdehyde + NAD(+) + H2O = N-succinyl-L-glutamate + NADH + 2 H(+)</text>
        <dbReference type="Rhea" id="RHEA:10812"/>
        <dbReference type="ChEBI" id="CHEBI:15377"/>
        <dbReference type="ChEBI" id="CHEBI:15378"/>
        <dbReference type="ChEBI" id="CHEBI:57540"/>
        <dbReference type="ChEBI" id="CHEBI:57945"/>
        <dbReference type="ChEBI" id="CHEBI:58520"/>
        <dbReference type="ChEBI" id="CHEBI:58763"/>
        <dbReference type="EC" id="1.2.1.71"/>
    </reaction>
</comment>
<dbReference type="NCBIfam" id="TIGR03240">
    <property type="entry name" value="arg_catab_astD"/>
    <property type="match status" value="1"/>
</dbReference>
<proteinExistence type="inferred from homology"/>
<dbReference type="SUPFAM" id="SSF53720">
    <property type="entry name" value="ALDH-like"/>
    <property type="match status" value="1"/>
</dbReference>
<dbReference type="EC" id="1.2.1.71" evidence="4"/>
<accession>A0A8J3A4K6</accession>
<dbReference type="InterPro" id="IPR015590">
    <property type="entry name" value="Aldehyde_DH_dom"/>
</dbReference>
<protein>
    <recommendedName>
        <fullName evidence="4">N-succinylglutamate 5-semialdehyde dehydrogenase</fullName>
        <ecNumber evidence="4">1.2.1.71</ecNumber>
    </recommendedName>
    <alternativeName>
        <fullName evidence="4">Succinylglutamic semialdehyde dehydrogenase</fullName>
        <shortName evidence="4">SGSD</shortName>
    </alternativeName>
</protein>
<feature type="active site" evidence="4 5">
    <location>
        <position position="245"/>
    </location>
</feature>
<dbReference type="EMBL" id="BMGZ01000001">
    <property type="protein sequence ID" value="GGH92484.1"/>
    <property type="molecule type" value="Genomic_DNA"/>
</dbReference>
<dbReference type="AlphaFoldDB" id="A0A8J3A4K6"/>
<evidence type="ECO:0000256" key="3">
    <source>
        <dbReference type="ARBA" id="ARBA00023027"/>
    </source>
</evidence>
<gene>
    <name evidence="4 7" type="primary">astD</name>
    <name evidence="8" type="ORF">FF098_001035</name>
    <name evidence="7" type="ORF">GCM10011355_02090</name>
</gene>
<name>A0A8J3A4K6_9PROT</name>
<dbReference type="Gene3D" id="3.40.605.10">
    <property type="entry name" value="Aldehyde Dehydrogenase, Chain A, domain 1"/>
    <property type="match status" value="1"/>
</dbReference>
<dbReference type="EMBL" id="VCJR02000001">
    <property type="protein sequence ID" value="NHK26486.1"/>
    <property type="molecule type" value="Genomic_DNA"/>
</dbReference>
<organism evidence="7 9">
    <name type="scientific">Aquisalinus luteolus</name>
    <dbReference type="NCBI Taxonomy" id="1566827"/>
    <lineage>
        <taxon>Bacteria</taxon>
        <taxon>Pseudomonadati</taxon>
        <taxon>Pseudomonadota</taxon>
        <taxon>Alphaproteobacteria</taxon>
        <taxon>Parvularculales</taxon>
        <taxon>Parvularculaceae</taxon>
        <taxon>Aquisalinus</taxon>
    </lineage>
</organism>
<evidence type="ECO:0000256" key="2">
    <source>
        <dbReference type="ARBA" id="ARBA00023002"/>
    </source>
</evidence>
<dbReference type="InterPro" id="IPR016162">
    <property type="entry name" value="Ald_DH_N"/>
</dbReference>
<feature type="domain" description="Aldehyde dehydrogenase" evidence="6">
    <location>
        <begin position="11"/>
        <end position="462"/>
    </location>
</feature>
<dbReference type="InterPro" id="IPR016160">
    <property type="entry name" value="Ald_DH_CS_CYS"/>
</dbReference>
<reference evidence="7" key="1">
    <citation type="journal article" date="2014" name="Int. J. Syst. Evol. Microbiol.">
        <title>Complete genome sequence of Corynebacterium casei LMG S-19264T (=DSM 44701T), isolated from a smear-ripened cheese.</title>
        <authorList>
            <consortium name="US DOE Joint Genome Institute (JGI-PGF)"/>
            <person name="Walter F."/>
            <person name="Albersmeier A."/>
            <person name="Kalinowski J."/>
            <person name="Ruckert C."/>
        </authorList>
    </citation>
    <scope>NUCLEOTIDE SEQUENCE</scope>
    <source>
        <strain evidence="7">CGMCC 1.14984</strain>
    </source>
</reference>
<dbReference type="CDD" id="cd07095">
    <property type="entry name" value="ALDH_SGSD_AstD"/>
    <property type="match status" value="1"/>
</dbReference>
<keyword evidence="10" id="KW-1185">Reference proteome</keyword>
<comment type="similarity">
    <text evidence="4">Belongs to the aldehyde dehydrogenase family. AstD subfamily.</text>
</comment>
<evidence type="ECO:0000313" key="8">
    <source>
        <dbReference type="EMBL" id="NHK26486.1"/>
    </source>
</evidence>
<dbReference type="InterPro" id="IPR017649">
    <property type="entry name" value="SuccinylGlu_semiald_DH_AstD"/>
</dbReference>
<evidence type="ECO:0000256" key="5">
    <source>
        <dbReference type="PROSITE-ProRule" id="PRU10007"/>
    </source>
</evidence>